<organism evidence="1 2">
    <name type="scientific">Batillaria attramentaria</name>
    <dbReference type="NCBI Taxonomy" id="370345"/>
    <lineage>
        <taxon>Eukaryota</taxon>
        <taxon>Metazoa</taxon>
        <taxon>Spiralia</taxon>
        <taxon>Lophotrochozoa</taxon>
        <taxon>Mollusca</taxon>
        <taxon>Gastropoda</taxon>
        <taxon>Caenogastropoda</taxon>
        <taxon>Sorbeoconcha</taxon>
        <taxon>Cerithioidea</taxon>
        <taxon>Batillariidae</taxon>
        <taxon>Batillaria</taxon>
    </lineage>
</organism>
<reference evidence="1 2" key="1">
    <citation type="journal article" date="2023" name="Sci. Data">
        <title>Genome assembly of the Korean intertidal mud-creeper Batillaria attramentaria.</title>
        <authorList>
            <person name="Patra A.K."/>
            <person name="Ho P.T."/>
            <person name="Jun S."/>
            <person name="Lee S.J."/>
            <person name="Kim Y."/>
            <person name="Won Y.J."/>
        </authorList>
    </citation>
    <scope>NUCLEOTIDE SEQUENCE [LARGE SCALE GENOMIC DNA]</scope>
    <source>
        <strain evidence="1">Wonlab-2016</strain>
    </source>
</reference>
<evidence type="ECO:0000313" key="1">
    <source>
        <dbReference type="EMBL" id="KAK7466565.1"/>
    </source>
</evidence>
<gene>
    <name evidence="1" type="ORF">BaRGS_00037349</name>
</gene>
<dbReference type="AlphaFoldDB" id="A0ABD0J9C2"/>
<name>A0ABD0J9C2_9CAEN</name>
<accession>A0ABD0J9C2</accession>
<comment type="caution">
    <text evidence="1">The sequence shown here is derived from an EMBL/GenBank/DDBJ whole genome shotgun (WGS) entry which is preliminary data.</text>
</comment>
<sequence>MHVRPTGRSPNLCTLVCGRHAQLSHDRNTSRKFADQMRQKYTDMHTDYWRKSSPSAWIMIACSPDVAGSQCQLYDLHCKNAGRLASTQLRQC</sequence>
<dbReference type="EMBL" id="JACVVK020000555">
    <property type="protein sequence ID" value="KAK7466565.1"/>
    <property type="molecule type" value="Genomic_DNA"/>
</dbReference>
<protein>
    <submittedName>
        <fullName evidence="1">Uncharacterized protein</fullName>
    </submittedName>
</protein>
<evidence type="ECO:0000313" key="2">
    <source>
        <dbReference type="Proteomes" id="UP001519460"/>
    </source>
</evidence>
<keyword evidence="2" id="KW-1185">Reference proteome</keyword>
<proteinExistence type="predicted"/>
<dbReference type="Proteomes" id="UP001519460">
    <property type="component" value="Unassembled WGS sequence"/>
</dbReference>